<evidence type="ECO:0000313" key="1">
    <source>
        <dbReference type="EMBL" id="GAA95077.1"/>
    </source>
</evidence>
<keyword evidence="2" id="KW-1185">Reference proteome</keyword>
<reference evidence="1 2" key="2">
    <citation type="journal article" date="2012" name="Open Biol.">
        <title>Characteristics of nucleosomes and linker DNA regions on the genome of the basidiomycete Mixia osmundae revealed by mono- and dinucleosome mapping.</title>
        <authorList>
            <person name="Nishida H."/>
            <person name="Kondo S."/>
            <person name="Matsumoto T."/>
            <person name="Suzuki Y."/>
            <person name="Yoshikawa H."/>
            <person name="Taylor T.D."/>
            <person name="Sugiyama J."/>
        </authorList>
    </citation>
    <scope>NUCLEOTIDE SEQUENCE [LARGE SCALE GENOMIC DNA]</scope>
    <source>
        <strain evidence="2">CBS 9802 / IAM 14324 / JCM 22182 / KY 12970</strain>
    </source>
</reference>
<organism evidence="1 2">
    <name type="scientific">Mixia osmundae (strain CBS 9802 / IAM 14324 / JCM 22182 / KY 12970)</name>
    <dbReference type="NCBI Taxonomy" id="764103"/>
    <lineage>
        <taxon>Eukaryota</taxon>
        <taxon>Fungi</taxon>
        <taxon>Dikarya</taxon>
        <taxon>Basidiomycota</taxon>
        <taxon>Pucciniomycotina</taxon>
        <taxon>Mixiomycetes</taxon>
        <taxon>Mixiales</taxon>
        <taxon>Mixiaceae</taxon>
        <taxon>Mixia</taxon>
    </lineage>
</organism>
<dbReference type="InParanoid" id="G7DWY0"/>
<gene>
    <name evidence="1" type="primary">Mo01732</name>
    <name evidence="1" type="ORF">E5Q_01732</name>
</gene>
<comment type="caution">
    <text evidence="1">The sequence shown here is derived from an EMBL/GenBank/DDBJ whole genome shotgun (WGS) entry which is preliminary data.</text>
</comment>
<sequence>MSQSAQNIRGFALQKCPPVQIMEQRLVALLHVLAMTTLTSLQARLVTDEITIHLLAIVQPVPARARGNGRQGGSRRHAVRSAETGVAARNCRSAAILLDAGYLRFDIASETGQPVWEMAKLLLEWFGLIVHKEYNRPDAVPVVCDADDASTIKGSAHSPAVLDGKLVANLTTSSPM</sequence>
<reference evidence="1 2" key="1">
    <citation type="journal article" date="2011" name="J. Gen. Appl. Microbiol.">
        <title>Draft genome sequencing of the enigmatic basidiomycete Mixia osmundae.</title>
        <authorList>
            <person name="Nishida H."/>
            <person name="Nagatsuka Y."/>
            <person name="Sugiyama J."/>
        </authorList>
    </citation>
    <scope>NUCLEOTIDE SEQUENCE [LARGE SCALE GENOMIC DNA]</scope>
    <source>
        <strain evidence="2">CBS 9802 / IAM 14324 / JCM 22182 / KY 12970</strain>
    </source>
</reference>
<dbReference type="Proteomes" id="UP000009131">
    <property type="component" value="Unassembled WGS sequence"/>
</dbReference>
<accession>G7DWY0</accession>
<protein>
    <submittedName>
        <fullName evidence="1">Uncharacterized protein</fullName>
    </submittedName>
</protein>
<name>G7DWY0_MIXOS</name>
<proteinExistence type="predicted"/>
<dbReference type="EMBL" id="BABT02000054">
    <property type="protein sequence ID" value="GAA95077.1"/>
    <property type="molecule type" value="Genomic_DNA"/>
</dbReference>
<dbReference type="HOGENOM" id="CLU_1536139_0_0_1"/>
<dbReference type="AlphaFoldDB" id="G7DWY0"/>
<evidence type="ECO:0000313" key="2">
    <source>
        <dbReference type="Proteomes" id="UP000009131"/>
    </source>
</evidence>